<protein>
    <submittedName>
        <fullName evidence="2">Uncharacterized protein</fullName>
    </submittedName>
</protein>
<evidence type="ECO:0000313" key="2">
    <source>
        <dbReference type="EMBL" id="NER31775.1"/>
    </source>
</evidence>
<dbReference type="AlphaFoldDB" id="A0A6B3NLG3"/>
<reference evidence="2" key="1">
    <citation type="submission" date="2019-11" db="EMBL/GenBank/DDBJ databases">
        <title>Genomic insights into an expanded diversity of filamentous marine cyanobacteria reveals the extraordinary biosynthetic potential of Moorea and Okeania.</title>
        <authorList>
            <person name="Ferreira Leao T."/>
            <person name="Wang M."/>
            <person name="Moss N."/>
            <person name="Da Silva R."/>
            <person name="Sanders J."/>
            <person name="Nurk S."/>
            <person name="Gurevich A."/>
            <person name="Humphrey G."/>
            <person name="Reher R."/>
            <person name="Zhu Q."/>
            <person name="Belda-Ferre P."/>
            <person name="Glukhov E."/>
            <person name="Rex R."/>
            <person name="Dorrestein P.C."/>
            <person name="Knight R."/>
            <person name="Pevzner P."/>
            <person name="Gerwick W.H."/>
            <person name="Gerwick L."/>
        </authorList>
    </citation>
    <scope>NUCLEOTIDE SEQUENCE</scope>
    <source>
        <strain evidence="2">SIO1C4</strain>
    </source>
</reference>
<gene>
    <name evidence="2" type="ORF">F6J89_30245</name>
</gene>
<accession>A0A6B3NLG3</accession>
<name>A0A6B3NLG3_9CYAN</name>
<proteinExistence type="predicted"/>
<sequence length="128" mass="13442">MNFLNCRKFRFAATVTTATAALSLGTISPAVAIPPYTQVSEAAAECVNNTNSFFGVTDIIRSASSPTTGAVTLKIFGGGEAVLTYAYDLGTKTLNFDLVRNTSIFASEAAIWSGFDSTVNTCKAINPL</sequence>
<organism evidence="2">
    <name type="scientific">Symploca sp. SIO1C4</name>
    <dbReference type="NCBI Taxonomy" id="2607765"/>
    <lineage>
        <taxon>Bacteria</taxon>
        <taxon>Bacillati</taxon>
        <taxon>Cyanobacteriota</taxon>
        <taxon>Cyanophyceae</taxon>
        <taxon>Coleofasciculales</taxon>
        <taxon>Coleofasciculaceae</taxon>
        <taxon>Symploca</taxon>
    </lineage>
</organism>
<feature type="chain" id="PRO_5025359496" evidence="1">
    <location>
        <begin position="33"/>
        <end position="128"/>
    </location>
</feature>
<dbReference type="EMBL" id="JAAHFQ010000933">
    <property type="protein sequence ID" value="NER31775.1"/>
    <property type="molecule type" value="Genomic_DNA"/>
</dbReference>
<comment type="caution">
    <text evidence="2">The sequence shown here is derived from an EMBL/GenBank/DDBJ whole genome shotgun (WGS) entry which is preliminary data.</text>
</comment>
<keyword evidence="1" id="KW-0732">Signal</keyword>
<feature type="signal peptide" evidence="1">
    <location>
        <begin position="1"/>
        <end position="32"/>
    </location>
</feature>
<evidence type="ECO:0000256" key="1">
    <source>
        <dbReference type="SAM" id="SignalP"/>
    </source>
</evidence>